<dbReference type="Proteomes" id="UP000034893">
    <property type="component" value="Unassembled WGS sequence"/>
</dbReference>
<proteinExistence type="inferred from homology"/>
<keyword evidence="3" id="KW-0786">Thiamine pyrophosphate</keyword>
<dbReference type="PATRIC" id="fig|1618414.3.peg.475"/>
<dbReference type="SMART" id="SM00861">
    <property type="entry name" value="Transket_pyr"/>
    <property type="match status" value="1"/>
</dbReference>
<dbReference type="InterPro" id="IPR051157">
    <property type="entry name" value="PDH/Transketolase"/>
</dbReference>
<dbReference type="InterPro" id="IPR005475">
    <property type="entry name" value="Transketolase-like_Pyr-bd"/>
</dbReference>
<sequence length="308" mass="33651">MRYAFIQELTKLAAKNKNIILLTADLGFTVFEEFAKKFPKQFFNVGIAEPNMIGIASGLALSGKIVFAYSIASFASFRTYEHIRNDVCLHKAPVIIVGSGAGLSYADNGPTHLATQDLALMRGLPNMTVLAPADPVEAQWATREAARLKSPVYLRLGKKGEPVIYDKTPKLKIGQGNWIKRGSNFVILACGNIVFNALKSAENLEKKGLSGAVISLHTVKPIDKKLIVQLAKNYSHIVTVEEHSVVGGLGSAVSEIIAQIPAKKPEFLISGIKDDFPKKLGSQEYLRKIYGLTPEKLSLRIAKFLKKS</sequence>
<dbReference type="FunFam" id="3.40.50.970:FF:000129">
    <property type="entry name" value="Transketolase"/>
    <property type="match status" value="1"/>
</dbReference>
<dbReference type="PANTHER" id="PTHR43825">
    <property type="entry name" value="PYRUVATE DEHYDROGENASE E1 COMPONENT"/>
    <property type="match status" value="1"/>
</dbReference>
<comment type="cofactor">
    <cofactor evidence="1">
        <name>thiamine diphosphate</name>
        <dbReference type="ChEBI" id="CHEBI:58937"/>
    </cofactor>
</comment>
<evidence type="ECO:0000259" key="4">
    <source>
        <dbReference type="SMART" id="SM00861"/>
    </source>
</evidence>
<protein>
    <submittedName>
        <fullName evidence="5">Transketolase subunit B</fullName>
    </submittedName>
</protein>
<organism evidence="5 6">
    <name type="scientific">Candidatus Curtissbacteria bacterium GW2011_GWC2_38_9</name>
    <dbReference type="NCBI Taxonomy" id="1618414"/>
    <lineage>
        <taxon>Bacteria</taxon>
        <taxon>Candidatus Curtissiibacteriota</taxon>
    </lineage>
</organism>
<gene>
    <name evidence="5" type="ORF">UT12_C0017G0005</name>
</gene>
<comment type="similarity">
    <text evidence="2">Belongs to the transketolase family.</text>
</comment>
<dbReference type="InterPro" id="IPR009014">
    <property type="entry name" value="Transketo_C/PFOR_II"/>
</dbReference>
<dbReference type="PANTHER" id="PTHR43825:SF5">
    <property type="entry name" value="HYPOTHETICAL TRANSKETOLASE FAMILY PROTEIN"/>
    <property type="match status" value="1"/>
</dbReference>
<reference evidence="5 6" key="1">
    <citation type="journal article" date="2015" name="Nature">
        <title>rRNA introns, odd ribosomes, and small enigmatic genomes across a large radiation of phyla.</title>
        <authorList>
            <person name="Brown C.T."/>
            <person name="Hug L.A."/>
            <person name="Thomas B.C."/>
            <person name="Sharon I."/>
            <person name="Castelle C.J."/>
            <person name="Singh A."/>
            <person name="Wilkins M.J."/>
            <person name="Williams K.H."/>
            <person name="Banfield J.F."/>
        </authorList>
    </citation>
    <scope>NUCLEOTIDE SEQUENCE [LARGE SCALE GENOMIC DNA]</scope>
</reference>
<name>A0A0G0NTV4_9BACT</name>
<dbReference type="Gene3D" id="3.40.50.970">
    <property type="match status" value="1"/>
</dbReference>
<dbReference type="AlphaFoldDB" id="A0A0G0NTV4"/>
<dbReference type="SUPFAM" id="SSF52922">
    <property type="entry name" value="TK C-terminal domain-like"/>
    <property type="match status" value="1"/>
</dbReference>
<evidence type="ECO:0000313" key="5">
    <source>
        <dbReference type="EMBL" id="KKQ89284.1"/>
    </source>
</evidence>
<dbReference type="Pfam" id="PF02779">
    <property type="entry name" value="Transket_pyr"/>
    <property type="match status" value="1"/>
</dbReference>
<dbReference type="InterPro" id="IPR029061">
    <property type="entry name" value="THDP-binding"/>
</dbReference>
<dbReference type="SUPFAM" id="SSF52518">
    <property type="entry name" value="Thiamin diphosphate-binding fold (THDP-binding)"/>
    <property type="match status" value="1"/>
</dbReference>
<dbReference type="Pfam" id="PF02780">
    <property type="entry name" value="Transketolase_C"/>
    <property type="match status" value="1"/>
</dbReference>
<evidence type="ECO:0000313" key="6">
    <source>
        <dbReference type="Proteomes" id="UP000034893"/>
    </source>
</evidence>
<accession>A0A0G0NTV4</accession>
<dbReference type="CDD" id="cd07033">
    <property type="entry name" value="TPP_PYR_DXS_TK_like"/>
    <property type="match status" value="1"/>
</dbReference>
<evidence type="ECO:0000256" key="1">
    <source>
        <dbReference type="ARBA" id="ARBA00001964"/>
    </source>
</evidence>
<dbReference type="EMBL" id="LBVP01000017">
    <property type="protein sequence ID" value="KKQ89284.1"/>
    <property type="molecule type" value="Genomic_DNA"/>
</dbReference>
<evidence type="ECO:0000256" key="2">
    <source>
        <dbReference type="ARBA" id="ARBA00007131"/>
    </source>
</evidence>
<dbReference type="InterPro" id="IPR033248">
    <property type="entry name" value="Transketolase_C"/>
</dbReference>
<evidence type="ECO:0000256" key="3">
    <source>
        <dbReference type="ARBA" id="ARBA00023052"/>
    </source>
</evidence>
<comment type="caution">
    <text evidence="5">The sequence shown here is derived from an EMBL/GenBank/DDBJ whole genome shotgun (WGS) entry which is preliminary data.</text>
</comment>
<feature type="domain" description="Transketolase-like pyrimidine-binding" evidence="4">
    <location>
        <begin position="1"/>
        <end position="163"/>
    </location>
</feature>
<dbReference type="Gene3D" id="3.40.50.920">
    <property type="match status" value="1"/>
</dbReference>